<dbReference type="GO" id="GO:0032979">
    <property type="term" value="P:protein insertion into mitochondrial inner membrane from matrix"/>
    <property type="evidence" value="ECO:0007669"/>
    <property type="project" value="TreeGrafter"/>
</dbReference>
<dbReference type="GO" id="GO:0005741">
    <property type="term" value="C:mitochondrial outer membrane"/>
    <property type="evidence" value="ECO:0007669"/>
    <property type="project" value="InterPro"/>
</dbReference>
<evidence type="ECO:0000256" key="9">
    <source>
        <dbReference type="RuleBase" id="RU003945"/>
    </source>
</evidence>
<dbReference type="InterPro" id="IPR013262">
    <property type="entry name" value="OMP_MIM1/TOM13_mt"/>
</dbReference>
<feature type="compositionally biased region" description="Pro residues" evidence="10">
    <location>
        <begin position="309"/>
        <end position="320"/>
    </location>
</feature>
<feature type="domain" description="Membrane insertase YidC/Oxa/ALB C-terminal" evidence="11">
    <location>
        <begin position="415"/>
        <end position="609"/>
    </location>
</feature>
<accession>A0A9Q0B4H2</accession>
<feature type="compositionally biased region" description="Low complexity" evidence="10">
    <location>
        <begin position="321"/>
        <end position="352"/>
    </location>
</feature>
<evidence type="ECO:0000256" key="4">
    <source>
        <dbReference type="ARBA" id="ARBA00022792"/>
    </source>
</evidence>
<evidence type="ECO:0000259" key="11">
    <source>
        <dbReference type="Pfam" id="PF02096"/>
    </source>
</evidence>
<feature type="region of interest" description="Disordered" evidence="10">
    <location>
        <begin position="305"/>
        <end position="352"/>
    </location>
</feature>
<keyword evidence="3 9" id="KW-0812">Transmembrane</keyword>
<dbReference type="CDD" id="cd20069">
    <property type="entry name" value="5TM_Oxa1-like"/>
    <property type="match status" value="1"/>
</dbReference>
<comment type="caution">
    <text evidence="12">The sequence shown here is derived from an EMBL/GenBank/DDBJ whole genome shotgun (WGS) entry which is preliminary data.</text>
</comment>
<feature type="compositionally biased region" description="Polar residues" evidence="10">
    <location>
        <begin position="16"/>
        <end position="39"/>
    </location>
</feature>
<dbReference type="InterPro" id="IPR028055">
    <property type="entry name" value="YidC/Oxa/ALB_C"/>
</dbReference>
<proteinExistence type="inferred from homology"/>
<feature type="region of interest" description="Disordered" evidence="10">
    <location>
        <begin position="180"/>
        <end position="199"/>
    </location>
</feature>
<dbReference type="EMBL" id="SDAQ01000035">
    <property type="protein sequence ID" value="KAI3552889.1"/>
    <property type="molecule type" value="Genomic_DNA"/>
</dbReference>
<keyword evidence="5" id="KW-0809">Transit peptide</keyword>
<dbReference type="AlphaFoldDB" id="A0A9Q0B4H2"/>
<dbReference type="PANTHER" id="PTHR12428">
    <property type="entry name" value="OXA1"/>
    <property type="match status" value="1"/>
</dbReference>
<evidence type="ECO:0000256" key="7">
    <source>
        <dbReference type="ARBA" id="ARBA00023128"/>
    </source>
</evidence>
<evidence type="ECO:0000256" key="6">
    <source>
        <dbReference type="ARBA" id="ARBA00022989"/>
    </source>
</evidence>
<evidence type="ECO:0000256" key="8">
    <source>
        <dbReference type="ARBA" id="ARBA00023136"/>
    </source>
</evidence>
<evidence type="ECO:0000313" key="12">
    <source>
        <dbReference type="EMBL" id="KAI3552889.1"/>
    </source>
</evidence>
<dbReference type="Pfam" id="PF02096">
    <property type="entry name" value="60KD_IMP"/>
    <property type="match status" value="1"/>
</dbReference>
<dbReference type="Proteomes" id="UP001056436">
    <property type="component" value="Unassembled WGS sequence"/>
</dbReference>
<feature type="region of interest" description="Disordered" evidence="10">
    <location>
        <begin position="680"/>
        <end position="722"/>
    </location>
</feature>
<evidence type="ECO:0000256" key="1">
    <source>
        <dbReference type="ARBA" id="ARBA00004448"/>
    </source>
</evidence>
<evidence type="ECO:0000256" key="10">
    <source>
        <dbReference type="SAM" id="MobiDB-lite"/>
    </source>
</evidence>
<keyword evidence="13" id="KW-1185">Reference proteome</keyword>
<protein>
    <submittedName>
        <fullName evidence="12">YidC/Oxa1 family membrane protein insertase</fullName>
    </submittedName>
</protein>
<evidence type="ECO:0000256" key="5">
    <source>
        <dbReference type="ARBA" id="ARBA00022946"/>
    </source>
</evidence>
<name>A0A9Q0B4H2_9PEZI</name>
<feature type="compositionally biased region" description="Basic and acidic residues" evidence="10">
    <location>
        <begin position="689"/>
        <end position="722"/>
    </location>
</feature>
<feature type="region of interest" description="Disordered" evidence="10">
    <location>
        <begin position="1"/>
        <end position="39"/>
    </location>
</feature>
<comment type="subcellular location">
    <subcellularLocation>
        <location evidence="9">Membrane</location>
        <topology evidence="9">Multi-pass membrane protein</topology>
    </subcellularLocation>
    <subcellularLocation>
        <location evidence="1">Mitochondrion inner membrane</location>
        <topology evidence="1">Multi-pass membrane protein</topology>
    </subcellularLocation>
</comment>
<evidence type="ECO:0000256" key="3">
    <source>
        <dbReference type="ARBA" id="ARBA00022692"/>
    </source>
</evidence>
<keyword evidence="7" id="KW-0496">Mitochondrion</keyword>
<dbReference type="OrthoDB" id="2148490at2759"/>
<dbReference type="PANTHER" id="PTHR12428:SF66">
    <property type="entry name" value="MITOCHONDRIAL INNER MEMBRANE PROTEIN OXA1L"/>
    <property type="match status" value="1"/>
</dbReference>
<keyword evidence="6" id="KW-1133">Transmembrane helix</keyword>
<sequence>MASDDSLHPLAESGVTIRSDSEQYSQGEDLTESPPSSNSPIILYKPPTFWGLVRGAAINLFLPFINGMMLGFGELFAHEAAFRLGWGGTKVFPLSRRTAHAIGPGLEIRDKHRRPSTGLDDLTSLELNLSDSPLAAERSRSLDPLPVPPDISPARLRFQWRGPQKFPATRAEDRKTLTGASVCNSQHPPNPPPSETAHHAAQQRCSSFAALHESGQQHNPPKCTFFLSHPLPSESNAHQVLTCSDQISRAPRRLGDGRQFGTSIRNGSAPWAALRSTNFRPGGLAGTVAIGGSLETRRAISLWDKSEPQPTPSAPSPVAPAAPATPVAPSGSVDAASASASSIPPSAPAAPVAPVVPEAAAPSTSSLPELDAASLLDLPEQIGFLKTLGLDFGWGPSSVMQWAIEHVHVLSGMPWWGSIAATAILLRLIMFKPLLKSQDTSARMQKLHQDPAYDETRKAMQEAMASGNSAAMTEARRDLSMLNKRAGVNPLNAFWGLLQIPFGYGMFRVLNGAASIPVPGMETGGFLWITDLTVSDPYFLLPIAGPMAMFAMVKLGSKYSTPQAKAQQKLMMYILGPLSVIFTSYLPAGVQFYFFITGLIGVAQNWLFSKAAFRSLFNLTPIATPGPAIGTTAGPTRIASGPTRLNYQAPRTTPAPATPAADAGSIKGIVDNLKQTVHNAKGGAGNHLEAGRKREAEKAAKKYAEQRGEQERQKFWSETRKK</sequence>
<dbReference type="GO" id="GO:0005743">
    <property type="term" value="C:mitochondrial inner membrane"/>
    <property type="evidence" value="ECO:0007669"/>
    <property type="project" value="UniProtKB-SubCell"/>
</dbReference>
<keyword evidence="8" id="KW-0472">Membrane</keyword>
<gene>
    <name evidence="12" type="ORF">CABS02_06894</name>
</gene>
<dbReference type="NCBIfam" id="TIGR03592">
    <property type="entry name" value="yidC_oxa1_cterm"/>
    <property type="match status" value="1"/>
</dbReference>
<dbReference type="InterPro" id="IPR001708">
    <property type="entry name" value="YidC/ALB3/OXA1/COX18"/>
</dbReference>
<keyword evidence="4" id="KW-0999">Mitochondrion inner membrane</keyword>
<comment type="similarity">
    <text evidence="2 9">Belongs to the OXA1/ALB3/YidC family.</text>
</comment>
<reference evidence="12" key="1">
    <citation type="submission" date="2019-01" db="EMBL/GenBank/DDBJ databases">
        <title>Colletotrichum abscissum LGMF1257.</title>
        <authorList>
            <person name="Baroncelli R."/>
        </authorList>
    </citation>
    <scope>NUCLEOTIDE SEQUENCE</scope>
    <source>
        <strain evidence="12">Ca142</strain>
    </source>
</reference>
<evidence type="ECO:0000313" key="13">
    <source>
        <dbReference type="Proteomes" id="UP001056436"/>
    </source>
</evidence>
<dbReference type="Pfam" id="PF08219">
    <property type="entry name" value="TOM13"/>
    <property type="match status" value="1"/>
</dbReference>
<dbReference type="GO" id="GO:0032977">
    <property type="term" value="F:membrane insertase activity"/>
    <property type="evidence" value="ECO:0007669"/>
    <property type="project" value="InterPro"/>
</dbReference>
<evidence type="ECO:0000256" key="2">
    <source>
        <dbReference type="ARBA" id="ARBA00009877"/>
    </source>
</evidence>
<organism evidence="12 13">
    <name type="scientific">Colletotrichum abscissum</name>
    <dbReference type="NCBI Taxonomy" id="1671311"/>
    <lineage>
        <taxon>Eukaryota</taxon>
        <taxon>Fungi</taxon>
        <taxon>Dikarya</taxon>
        <taxon>Ascomycota</taxon>
        <taxon>Pezizomycotina</taxon>
        <taxon>Sordariomycetes</taxon>
        <taxon>Hypocreomycetidae</taxon>
        <taxon>Glomerellales</taxon>
        <taxon>Glomerellaceae</taxon>
        <taxon>Colletotrichum</taxon>
        <taxon>Colletotrichum acutatum species complex</taxon>
    </lineage>
</organism>